<evidence type="ECO:0000313" key="1">
    <source>
        <dbReference type="EMBL" id="GFR94244.1"/>
    </source>
</evidence>
<reference evidence="1 2" key="1">
    <citation type="journal article" date="2021" name="Elife">
        <title>Chloroplast acquisition without the gene transfer in kleptoplastic sea slugs, Plakobranchus ocellatus.</title>
        <authorList>
            <person name="Maeda T."/>
            <person name="Takahashi S."/>
            <person name="Yoshida T."/>
            <person name="Shimamura S."/>
            <person name="Takaki Y."/>
            <person name="Nagai Y."/>
            <person name="Toyoda A."/>
            <person name="Suzuki Y."/>
            <person name="Arimoto A."/>
            <person name="Ishii H."/>
            <person name="Satoh N."/>
            <person name="Nishiyama T."/>
            <person name="Hasebe M."/>
            <person name="Maruyama T."/>
            <person name="Minagawa J."/>
            <person name="Obokata J."/>
            <person name="Shigenobu S."/>
        </authorList>
    </citation>
    <scope>NUCLEOTIDE SEQUENCE [LARGE SCALE GENOMIC DNA]</scope>
</reference>
<accession>A0AAV4H936</accession>
<name>A0AAV4H936_9GAST</name>
<gene>
    <name evidence="1" type="ORF">ElyMa_000913800</name>
</gene>
<dbReference type="EMBL" id="BMAT01001864">
    <property type="protein sequence ID" value="GFR94244.1"/>
    <property type="molecule type" value="Genomic_DNA"/>
</dbReference>
<comment type="caution">
    <text evidence="1">The sequence shown here is derived from an EMBL/GenBank/DDBJ whole genome shotgun (WGS) entry which is preliminary data.</text>
</comment>
<dbReference type="InterPro" id="IPR021381">
    <property type="entry name" value="DUF3011"/>
</dbReference>
<dbReference type="Pfam" id="PF11218">
    <property type="entry name" value="DUF3011"/>
    <property type="match status" value="5"/>
</dbReference>
<keyword evidence="2" id="KW-1185">Reference proteome</keyword>
<protein>
    <submittedName>
        <fullName evidence="1">Capsulin</fullName>
    </submittedName>
</protein>
<proteinExistence type="predicted"/>
<dbReference type="Proteomes" id="UP000762676">
    <property type="component" value="Unassembled WGS sequence"/>
</dbReference>
<evidence type="ECO:0000313" key="2">
    <source>
        <dbReference type="Proteomes" id="UP000762676"/>
    </source>
</evidence>
<sequence length="1437" mass="159140">MPTIVGGFKNVLLEVQLIFAGASKLKCKQVTLKSKHARPDSLIVRDDDGEVVELVRVKVWDQISKVKCVLRYNYFYYGNFIIARDGCAATFKVCYKIREPTTTPAPLTTAQPDCQKIKLLSRKSRPASRTLDSVVVSMKLLKDFHSKAKCRRGVNFGFDNAVVFASGGCRGIFEVCTSGAAPLTTAAPEVVCKDFKILRSTRRTVRDSNNQLATITGMKLLREFSKHDYCREGRNYYFRGSVFVVKGGCKGLFRVCYETAAPTPAPLTTGAPVVVCEQVTVRSTKTQRGRVQVTDANGNPVEIASVKLWDQISKIKCIQWVNFFFSGSTITTRGGCHATFKVCYQVMATTPAPLTTTAAPNPGCDFVRLVSRKGRRALVRFPDATISSMRLVRQFSSSKVDCIIRKTFGFRSNVAIARNGCKGLFQVCFNAAPLTTAAPETCKHYKVLKPSRITVRDSNSQLASISSVSLEREISKHVCQEGVNYFFRGARLIVRGGCKGVFRVCYTPLTTTAAPLTTTEAPIVCSRVDVRTRGSRPRTVDVTDSNGNSVVIVRVKVWDQISKIKCRRGVNFFVSTSSITVKHGCEASFHVCYRPAPVTTPAPLTTQSIEVCKQYRVLKPTRIVVRDSNSEPATINSVDLRREISKHVCREGVNYFSRGPAFIVRKGCKGVFKICYSERPTTPAPLTTTEAPVVCARVDVRSRGSRPRTVDVTDSNGNSVVIVRVKVWDQISKIKCRRGINFFVSTSSITVKHGCEASFHVCYRPAPVTTPAPLTTQSIEVCKQYRVLKPSRVVARDANSEPADINSVVLRREISKHVCQEGFNYFFRGPALFVKAGCKGVFRVCYSVRPTTPAPLTTAAPEPVCKRVTPRRSGRVDVTDDNGNAVEIVSVKVWDQISKVKCIQGINFFVSGSSIVVRKGCKASFRVCYLPVVTTPAPLTTAPPITCNNVVVLRHTRRVVVGSDGLPAEITSFNLLREISKHVCRRRVNFFFRGSIFVVNGGCKGRFRVCFQDNPAPPAPLTTAPPVVCKRHKILAPTKTNIEDDNGNPVTITSVRLVREISKHVCALNENYFFRDSRFVVRAGCKGIFEVCYSRVPTTPAPLTTAAPQPRCKQVTVKSRGNKPARADVFDSNGNPVHIVSVKVWDQISKKKCIRWVNYFFSEFFIIAKKGCQATFKVCYTPKTPPTTPAPLTTEAGPMCRKLTLEGYIKHEVHDSRGDPAVISSVSLVRDFSYGGCKPNTFRYRRSIIIVDKHCKGVFLVCYLPPPPTTTAAALTTTAEGETCRKYTIEEPTTRELLDEDKNPAEITRVVLVREVENGNCIRGVNFRFSGSTLIVRGKCKGVFLVCVQPGEPAPLTTLPAPSRECQKIVLDGSGRKPDIQVISNSHRRPIVIKDIRLMKEFSKHVCREWVNFFASGNTVVAKKGCKGRFKVCYEIL</sequence>
<organism evidence="1 2">
    <name type="scientific">Elysia marginata</name>
    <dbReference type="NCBI Taxonomy" id="1093978"/>
    <lineage>
        <taxon>Eukaryota</taxon>
        <taxon>Metazoa</taxon>
        <taxon>Spiralia</taxon>
        <taxon>Lophotrochozoa</taxon>
        <taxon>Mollusca</taxon>
        <taxon>Gastropoda</taxon>
        <taxon>Heterobranchia</taxon>
        <taxon>Euthyneura</taxon>
        <taxon>Panpulmonata</taxon>
        <taxon>Sacoglossa</taxon>
        <taxon>Placobranchoidea</taxon>
        <taxon>Plakobranchidae</taxon>
        <taxon>Elysia</taxon>
    </lineage>
</organism>